<sequence length="85" mass="9632">MANHKVKVCKKAVGELEKTLKILDSGIAEIKEIDWKIKAKVKTMALRGEKINKVKIKTLEEKMSGTQMLGNKTPNYWAKAELFKS</sequence>
<comment type="caution">
    <text evidence="1">The sequence shown here is derived from an EMBL/GenBank/DDBJ whole genome shotgun (WGS) entry which is preliminary data.</text>
</comment>
<name>A0ACC2UNB3_9FUNG</name>
<dbReference type="Proteomes" id="UP001165960">
    <property type="component" value="Unassembled WGS sequence"/>
</dbReference>
<evidence type="ECO:0000313" key="1">
    <source>
        <dbReference type="EMBL" id="KAJ9088370.1"/>
    </source>
</evidence>
<reference evidence="1" key="1">
    <citation type="submission" date="2022-04" db="EMBL/GenBank/DDBJ databases">
        <title>Genome of the entomopathogenic fungus Entomophthora muscae.</title>
        <authorList>
            <person name="Elya C."/>
            <person name="Lovett B.R."/>
            <person name="Lee E."/>
            <person name="Macias A.M."/>
            <person name="Hajek A.E."/>
            <person name="De Bivort B.L."/>
            <person name="Kasson M.T."/>
            <person name="De Fine Licht H.H."/>
            <person name="Stajich J.E."/>
        </authorList>
    </citation>
    <scope>NUCLEOTIDE SEQUENCE</scope>
    <source>
        <strain evidence="1">Berkeley</strain>
    </source>
</reference>
<keyword evidence="2" id="KW-1185">Reference proteome</keyword>
<proteinExistence type="predicted"/>
<dbReference type="EMBL" id="QTSX02000126">
    <property type="protein sequence ID" value="KAJ9088370.1"/>
    <property type="molecule type" value="Genomic_DNA"/>
</dbReference>
<organism evidence="1 2">
    <name type="scientific">Entomophthora muscae</name>
    <dbReference type="NCBI Taxonomy" id="34485"/>
    <lineage>
        <taxon>Eukaryota</taxon>
        <taxon>Fungi</taxon>
        <taxon>Fungi incertae sedis</taxon>
        <taxon>Zoopagomycota</taxon>
        <taxon>Entomophthoromycotina</taxon>
        <taxon>Entomophthoromycetes</taxon>
        <taxon>Entomophthorales</taxon>
        <taxon>Entomophthoraceae</taxon>
        <taxon>Entomophthora</taxon>
    </lineage>
</organism>
<accession>A0ACC2UNB3</accession>
<evidence type="ECO:0000313" key="2">
    <source>
        <dbReference type="Proteomes" id="UP001165960"/>
    </source>
</evidence>
<protein>
    <submittedName>
        <fullName evidence="1">Uncharacterized protein</fullName>
    </submittedName>
</protein>
<gene>
    <name evidence="1" type="ORF">DSO57_1023825</name>
</gene>